<dbReference type="EMBL" id="KL197713">
    <property type="protein sequence ID" value="KDQ60736.1"/>
    <property type="molecule type" value="Genomic_DNA"/>
</dbReference>
<dbReference type="InParanoid" id="A0A067QDR2"/>
<reference evidence="4" key="1">
    <citation type="journal article" date="2014" name="Proc. Natl. Acad. Sci. U.S.A.">
        <title>Extensive sampling of basidiomycete genomes demonstrates inadequacy of the white-rot/brown-rot paradigm for wood decay fungi.</title>
        <authorList>
            <person name="Riley R."/>
            <person name="Salamov A.A."/>
            <person name="Brown D.W."/>
            <person name="Nagy L.G."/>
            <person name="Floudas D."/>
            <person name="Held B.W."/>
            <person name="Levasseur A."/>
            <person name="Lombard V."/>
            <person name="Morin E."/>
            <person name="Otillar R."/>
            <person name="Lindquist E.A."/>
            <person name="Sun H."/>
            <person name="LaButti K.M."/>
            <person name="Schmutz J."/>
            <person name="Jabbour D."/>
            <person name="Luo H."/>
            <person name="Baker S.E."/>
            <person name="Pisabarro A.G."/>
            <person name="Walton J.D."/>
            <person name="Blanchette R.A."/>
            <person name="Henrissat B."/>
            <person name="Martin F."/>
            <person name="Cullen D."/>
            <person name="Hibbett D.S."/>
            <person name="Grigoriev I.V."/>
        </authorList>
    </citation>
    <scope>NUCLEOTIDE SEQUENCE [LARGE SCALE GENOMIC DNA]</scope>
    <source>
        <strain evidence="4">MUCL 33604</strain>
    </source>
</reference>
<sequence>MEVSPAFLKLRSFAFFFITVVSLAWIVLLCVEVSIRWDVSDSSDKSFAVFFLLVNTVTVVTMPILIILKFRAWLDAARIFFLLVIHIGSACAFIVWDPRRTCDQQPLDDLTTCQLLNTYTLVASWVNPALLLSYSLGLGLMARRRWKRKGKADLEKHNARRATLPMMTPSVDRSNHSSLSSQSVYSQASKADWRTTMPAMAPVSNRPHHLSMISQPVNTWDRQSGRRATLPAKPLPQSLILYHPTTPFSTGPTFPSPRHQGSAVASVQQPQSVQLSKDIRKQSIAESGTRRERMSKPYAHLFLDDS</sequence>
<evidence type="ECO:0008006" key="5">
    <source>
        <dbReference type="Google" id="ProtNLM"/>
    </source>
</evidence>
<feature type="transmembrane region" description="Helical" evidence="2">
    <location>
        <begin position="116"/>
        <end position="141"/>
    </location>
</feature>
<protein>
    <recommendedName>
        <fullName evidence="5">MARVEL domain-containing protein</fullName>
    </recommendedName>
</protein>
<evidence type="ECO:0000313" key="3">
    <source>
        <dbReference type="EMBL" id="KDQ60736.1"/>
    </source>
</evidence>
<accession>A0A067QDR2</accession>
<feature type="region of interest" description="Disordered" evidence="1">
    <location>
        <begin position="218"/>
        <end position="297"/>
    </location>
</feature>
<dbReference type="HOGENOM" id="CLU_072392_0_0_1"/>
<feature type="transmembrane region" description="Helical" evidence="2">
    <location>
        <begin position="12"/>
        <end position="35"/>
    </location>
</feature>
<organism evidence="3 4">
    <name type="scientific">Jaapia argillacea MUCL 33604</name>
    <dbReference type="NCBI Taxonomy" id="933084"/>
    <lineage>
        <taxon>Eukaryota</taxon>
        <taxon>Fungi</taxon>
        <taxon>Dikarya</taxon>
        <taxon>Basidiomycota</taxon>
        <taxon>Agaricomycotina</taxon>
        <taxon>Agaricomycetes</taxon>
        <taxon>Agaricomycetidae</taxon>
        <taxon>Jaapiales</taxon>
        <taxon>Jaapiaceae</taxon>
        <taxon>Jaapia</taxon>
    </lineage>
</organism>
<keyword evidence="4" id="KW-1185">Reference proteome</keyword>
<dbReference type="Proteomes" id="UP000027265">
    <property type="component" value="Unassembled WGS sequence"/>
</dbReference>
<feature type="transmembrane region" description="Helical" evidence="2">
    <location>
        <begin position="79"/>
        <end position="96"/>
    </location>
</feature>
<dbReference type="OrthoDB" id="3065653at2759"/>
<dbReference type="STRING" id="933084.A0A067QDR2"/>
<evidence type="ECO:0000256" key="2">
    <source>
        <dbReference type="SAM" id="Phobius"/>
    </source>
</evidence>
<keyword evidence="2" id="KW-1133">Transmembrane helix</keyword>
<proteinExistence type="predicted"/>
<name>A0A067QDR2_9AGAM</name>
<keyword evidence="2" id="KW-0472">Membrane</keyword>
<evidence type="ECO:0000313" key="4">
    <source>
        <dbReference type="Proteomes" id="UP000027265"/>
    </source>
</evidence>
<feature type="compositionally biased region" description="Low complexity" evidence="1">
    <location>
        <begin position="244"/>
        <end position="274"/>
    </location>
</feature>
<feature type="transmembrane region" description="Helical" evidence="2">
    <location>
        <begin position="47"/>
        <end position="67"/>
    </location>
</feature>
<keyword evidence="2" id="KW-0812">Transmembrane</keyword>
<evidence type="ECO:0000256" key="1">
    <source>
        <dbReference type="SAM" id="MobiDB-lite"/>
    </source>
</evidence>
<feature type="compositionally biased region" description="Basic and acidic residues" evidence="1">
    <location>
        <begin position="277"/>
        <end position="295"/>
    </location>
</feature>
<gene>
    <name evidence="3" type="ORF">JAAARDRAFT_55473</name>
</gene>
<dbReference type="AlphaFoldDB" id="A0A067QDR2"/>